<dbReference type="AlphaFoldDB" id="A0A840D7P7"/>
<keyword evidence="1" id="KW-0808">Transferase</keyword>
<keyword evidence="2" id="KW-1185">Reference proteome</keyword>
<evidence type="ECO:0000313" key="2">
    <source>
        <dbReference type="Proteomes" id="UP000560658"/>
    </source>
</evidence>
<protein>
    <submittedName>
        <fullName evidence="1">16S rRNA (Cytidine1402-2'-O)-methyltransferase</fullName>
        <ecNumber evidence="1">2.1.1.198</ecNumber>
    </submittedName>
</protein>
<dbReference type="PIRSF" id="PIRSF005917">
    <property type="entry name" value="MTase_YraL"/>
    <property type="match status" value="1"/>
</dbReference>
<dbReference type="Proteomes" id="UP000560658">
    <property type="component" value="Unassembled WGS sequence"/>
</dbReference>
<name>A0A840D7P7_9BACE</name>
<reference evidence="1" key="1">
    <citation type="submission" date="2020-08" db="EMBL/GenBank/DDBJ databases">
        <title>Genomic Encyclopedia of Type Strains, Phase IV (KMG-IV): sequencing the most valuable type-strain genomes for metagenomic binning, comparative biology and taxonomic classification.</title>
        <authorList>
            <person name="Goeker M."/>
        </authorList>
    </citation>
    <scope>NUCLEOTIDE SEQUENCE [LARGE SCALE GENOMIC DNA]</scope>
    <source>
        <strain evidence="1">DSM 105720</strain>
    </source>
</reference>
<dbReference type="InterPro" id="IPR035996">
    <property type="entry name" value="4pyrrol_Methylase_sf"/>
</dbReference>
<dbReference type="InterPro" id="IPR014776">
    <property type="entry name" value="4pyrrole_Mease_sub2"/>
</dbReference>
<dbReference type="SUPFAM" id="SSF53790">
    <property type="entry name" value="Tetrapyrrole methylase"/>
    <property type="match status" value="1"/>
</dbReference>
<keyword evidence="1" id="KW-0489">Methyltransferase</keyword>
<organism evidence="1 2">
    <name type="scientific">Bacteroides reticulotermitis</name>
    <dbReference type="NCBI Taxonomy" id="1133319"/>
    <lineage>
        <taxon>Bacteria</taxon>
        <taxon>Pseudomonadati</taxon>
        <taxon>Bacteroidota</taxon>
        <taxon>Bacteroidia</taxon>
        <taxon>Bacteroidales</taxon>
        <taxon>Bacteroidaceae</taxon>
        <taxon>Bacteroides</taxon>
    </lineage>
</organism>
<dbReference type="EMBL" id="JACIER010000009">
    <property type="protein sequence ID" value="MBB4044655.1"/>
    <property type="molecule type" value="Genomic_DNA"/>
</dbReference>
<accession>A0A840D7P7</accession>
<dbReference type="CDD" id="cd11649">
    <property type="entry name" value="RsmI_like"/>
    <property type="match status" value="1"/>
</dbReference>
<dbReference type="PANTHER" id="PTHR46111">
    <property type="entry name" value="RIBOSOMAL RNA SMALL SUBUNIT METHYLTRANSFERASE I"/>
    <property type="match status" value="1"/>
</dbReference>
<dbReference type="InterPro" id="IPR008189">
    <property type="entry name" value="rRNA_ssu_MeTfrase_I"/>
</dbReference>
<dbReference type="Gene3D" id="3.30.950.10">
    <property type="entry name" value="Methyltransferase, Cobalt-precorrin-4 Transmethylase, Domain 2"/>
    <property type="match status" value="1"/>
</dbReference>
<proteinExistence type="predicted"/>
<sequence>MNSNIRKVETALYLLPVTLGDTPLENVLPAYNKEIICGIKHFIVEDLRSARRFLKKVDSTIDIDSLTFYPLNKHTSPEDIAGYLKPLINGASMGVISEAGCPAVADPGADVVAIAQREKLKVVPLVGPSSIILSVMASGFNGQSFAFHGYLPIEAGERIKKLKTLEQRAYSEDQTQLFIETPYRNHKMLEDILLNCRPQTRLCIAANITCEGEYIQTRTVKAWKGNIPELAKIPCIFLLYK</sequence>
<dbReference type="InterPro" id="IPR014777">
    <property type="entry name" value="4pyrrole_Mease_sub1"/>
</dbReference>
<evidence type="ECO:0000313" key="1">
    <source>
        <dbReference type="EMBL" id="MBB4044655.1"/>
    </source>
</evidence>
<dbReference type="PANTHER" id="PTHR46111:SF2">
    <property type="entry name" value="SAM-DEPENDENT METHYLTRANSFERASE"/>
    <property type="match status" value="1"/>
</dbReference>
<dbReference type="GO" id="GO:0008168">
    <property type="term" value="F:methyltransferase activity"/>
    <property type="evidence" value="ECO:0007669"/>
    <property type="project" value="UniProtKB-KW"/>
</dbReference>
<gene>
    <name evidence="1" type="ORF">GGR06_002450</name>
</gene>
<dbReference type="EC" id="2.1.1.198" evidence="1"/>
<dbReference type="GO" id="GO:0032259">
    <property type="term" value="P:methylation"/>
    <property type="evidence" value="ECO:0007669"/>
    <property type="project" value="UniProtKB-KW"/>
</dbReference>
<dbReference type="Gene3D" id="3.40.1010.10">
    <property type="entry name" value="Cobalt-precorrin-4 Transmethylase, Domain 1"/>
    <property type="match status" value="1"/>
</dbReference>
<comment type="caution">
    <text evidence="1">The sequence shown here is derived from an EMBL/GenBank/DDBJ whole genome shotgun (WGS) entry which is preliminary data.</text>
</comment>